<accession>A0ABW3CX86</accession>
<keyword evidence="3" id="KW-1185">Reference proteome</keyword>
<dbReference type="EMBL" id="JBHTJH010000004">
    <property type="protein sequence ID" value="MFD0861807.1"/>
    <property type="molecule type" value="Genomic_DNA"/>
</dbReference>
<dbReference type="Proteomes" id="UP001596978">
    <property type="component" value="Unassembled WGS sequence"/>
</dbReference>
<dbReference type="PANTHER" id="PTHR40459">
    <property type="entry name" value="CONSERVED HYPOTHETICAL ALANINE AND LEUCINE RICH PROTEIN"/>
    <property type="match status" value="1"/>
</dbReference>
<gene>
    <name evidence="2" type="ORF">ACFQ1M_06280</name>
</gene>
<dbReference type="RefSeq" id="WP_386405521.1">
    <property type="nucleotide sequence ID" value="NZ_JBHTJH010000004.1"/>
</dbReference>
<dbReference type="Gene3D" id="1.10.1040.20">
    <property type="entry name" value="ProC-like, C-terminal domain"/>
    <property type="match status" value="1"/>
</dbReference>
<dbReference type="SUPFAM" id="SSF51735">
    <property type="entry name" value="NAD(P)-binding Rossmann-fold domains"/>
    <property type="match status" value="1"/>
</dbReference>
<reference evidence="3" key="1">
    <citation type="journal article" date="2019" name="Int. J. Syst. Evol. Microbiol.">
        <title>The Global Catalogue of Microorganisms (GCM) 10K type strain sequencing project: providing services to taxonomists for standard genome sequencing and annotation.</title>
        <authorList>
            <consortium name="The Broad Institute Genomics Platform"/>
            <consortium name="The Broad Institute Genome Sequencing Center for Infectious Disease"/>
            <person name="Wu L."/>
            <person name="Ma J."/>
        </authorList>
    </citation>
    <scope>NUCLEOTIDE SEQUENCE [LARGE SCALE GENOMIC DNA]</scope>
    <source>
        <strain evidence="3">CCUG 62952</strain>
    </source>
</reference>
<dbReference type="InterPro" id="IPR018931">
    <property type="entry name" value="DUF2520"/>
</dbReference>
<dbReference type="PANTHER" id="PTHR40459:SF1">
    <property type="entry name" value="CONSERVED HYPOTHETICAL ALANINE AND LEUCINE RICH PROTEIN"/>
    <property type="match status" value="1"/>
</dbReference>
<dbReference type="InterPro" id="IPR036291">
    <property type="entry name" value="NAD(P)-bd_dom_sf"/>
</dbReference>
<evidence type="ECO:0000313" key="3">
    <source>
        <dbReference type="Proteomes" id="UP001596978"/>
    </source>
</evidence>
<sequence length="240" mass="26547">MFKTVIIGTGNVAFHLHKALKASNAVEVRAVSSRSDLAKLPMADVYIIAVSDDAVAKVSSEIRSMNALVVHTSGSVAMEGLASNNRKGVFYPLQTFSKEKDLDFKTIPICLEAEDEKDLQLLEKLAKAVSEKVYHIDSEQRKALHLAAVFVNNFVNHLYHIGSDICTEHDVPFEVLKPLIQETAEKVVTLSPKQAQTGPAKRNDLETIKKHVHSLSNSTYRKIYELLTNSISNTYGGKEL</sequence>
<comment type="caution">
    <text evidence="2">The sequence shown here is derived from an EMBL/GenBank/DDBJ whole genome shotgun (WGS) entry which is preliminary data.</text>
</comment>
<dbReference type="InterPro" id="IPR008927">
    <property type="entry name" value="6-PGluconate_DH-like_C_sf"/>
</dbReference>
<protein>
    <submittedName>
        <fullName evidence="2">Rossmann-like and DUF2520 domain-containing protein</fullName>
    </submittedName>
</protein>
<dbReference type="SUPFAM" id="SSF48179">
    <property type="entry name" value="6-phosphogluconate dehydrogenase C-terminal domain-like"/>
    <property type="match status" value="1"/>
</dbReference>
<name>A0ABW3CX86_9FLAO</name>
<feature type="domain" description="DUF2520" evidence="1">
    <location>
        <begin position="107"/>
        <end position="230"/>
    </location>
</feature>
<proteinExistence type="predicted"/>
<dbReference type="Gene3D" id="3.40.50.720">
    <property type="entry name" value="NAD(P)-binding Rossmann-like Domain"/>
    <property type="match status" value="1"/>
</dbReference>
<evidence type="ECO:0000259" key="1">
    <source>
        <dbReference type="Pfam" id="PF10728"/>
    </source>
</evidence>
<evidence type="ECO:0000313" key="2">
    <source>
        <dbReference type="EMBL" id="MFD0861807.1"/>
    </source>
</evidence>
<organism evidence="2 3">
    <name type="scientific">Sungkyunkwania multivorans</name>
    <dbReference type="NCBI Taxonomy" id="1173618"/>
    <lineage>
        <taxon>Bacteria</taxon>
        <taxon>Pseudomonadati</taxon>
        <taxon>Bacteroidota</taxon>
        <taxon>Flavobacteriia</taxon>
        <taxon>Flavobacteriales</taxon>
        <taxon>Flavobacteriaceae</taxon>
        <taxon>Sungkyunkwania</taxon>
    </lineage>
</organism>
<dbReference type="Pfam" id="PF10728">
    <property type="entry name" value="DUF2520"/>
    <property type="match status" value="1"/>
</dbReference>
<dbReference type="InterPro" id="IPR037108">
    <property type="entry name" value="TM1727-like_C_sf"/>
</dbReference>